<organism evidence="4 5">
    <name type="scientific">Deinococcus petrolearius</name>
    <dbReference type="NCBI Taxonomy" id="1751295"/>
    <lineage>
        <taxon>Bacteria</taxon>
        <taxon>Thermotogati</taxon>
        <taxon>Deinococcota</taxon>
        <taxon>Deinococci</taxon>
        <taxon>Deinococcales</taxon>
        <taxon>Deinococcaceae</taxon>
        <taxon>Deinococcus</taxon>
    </lineage>
</organism>
<gene>
    <name evidence="4" type="ORF">ACFPQ6_09355</name>
</gene>
<evidence type="ECO:0000256" key="2">
    <source>
        <dbReference type="SAM" id="Phobius"/>
    </source>
</evidence>
<sequence length="534" mass="54144">MTRSVRGAAAPAFLTLALLAGGAGAQNLGAYNALARSLDAAAQSSGRNAVATLNALDRAGSALDRLAPTLNNPAVVTGLRDTLDAARAAQARTPTEVQAQLLLARGLMRRSLYDQTVTVLAVSPANAADRLRVLAREFGLSGAGAQALQADARAGQVGRVAWRLQREGAARLSSALGRAAPARSEASYLALARATSWFTVVQDAGRAAQPPLETAQFNAALTQLTSGDLSALGTSLATLRRSAASLRAALLSPPAAQTSAAPATRAPTTQTPATRTPAAQTPAAQTPAVPAQATRADGLATAYAELGRALTAAGHGDPQSVRAALGGVAPALASAPAALRGALGFDVYLGDVQAIGARAGLRSGDVQALIAGLGALERRAQGQGVSLLDRWSLGTSQWLGGAARALLGLLLALAAAAPLYLLHLAFGGRNPYWRAISAALALLLLPTILDGVFGFLGWLGDLSGLEPLRGATNLTLSQAPYGLGIHGLLVALALGLATYGFRGLCVQFGLLGGGRPRVQTPAAAPTSLDWDEEV</sequence>
<dbReference type="EMBL" id="JBHSOH010000007">
    <property type="protein sequence ID" value="MFC5848516.1"/>
    <property type="molecule type" value="Genomic_DNA"/>
</dbReference>
<evidence type="ECO:0000256" key="3">
    <source>
        <dbReference type="SAM" id="SignalP"/>
    </source>
</evidence>
<name>A0ABW1DLB0_9DEIO</name>
<feature type="region of interest" description="Disordered" evidence="1">
    <location>
        <begin position="254"/>
        <end position="292"/>
    </location>
</feature>
<feature type="signal peptide" evidence="3">
    <location>
        <begin position="1"/>
        <end position="25"/>
    </location>
</feature>
<reference evidence="5" key="1">
    <citation type="journal article" date="2019" name="Int. J. Syst. Evol. Microbiol.">
        <title>The Global Catalogue of Microorganisms (GCM) 10K type strain sequencing project: providing services to taxonomists for standard genome sequencing and annotation.</title>
        <authorList>
            <consortium name="The Broad Institute Genomics Platform"/>
            <consortium name="The Broad Institute Genome Sequencing Center for Infectious Disease"/>
            <person name="Wu L."/>
            <person name="Ma J."/>
        </authorList>
    </citation>
    <scope>NUCLEOTIDE SEQUENCE [LARGE SCALE GENOMIC DNA]</scope>
    <source>
        <strain evidence="5">CGMCC 1.15053</strain>
    </source>
</reference>
<evidence type="ECO:0000313" key="5">
    <source>
        <dbReference type="Proteomes" id="UP001595979"/>
    </source>
</evidence>
<keyword evidence="5" id="KW-1185">Reference proteome</keyword>
<evidence type="ECO:0000313" key="4">
    <source>
        <dbReference type="EMBL" id="MFC5848516.1"/>
    </source>
</evidence>
<evidence type="ECO:0000256" key="1">
    <source>
        <dbReference type="SAM" id="MobiDB-lite"/>
    </source>
</evidence>
<feature type="transmembrane region" description="Helical" evidence="2">
    <location>
        <begin position="479"/>
        <end position="501"/>
    </location>
</feature>
<keyword evidence="2" id="KW-0812">Transmembrane</keyword>
<accession>A0ABW1DLB0</accession>
<comment type="caution">
    <text evidence="4">The sequence shown here is derived from an EMBL/GenBank/DDBJ whole genome shotgun (WGS) entry which is preliminary data.</text>
</comment>
<keyword evidence="2" id="KW-1133">Transmembrane helix</keyword>
<feature type="chain" id="PRO_5045063373" evidence="3">
    <location>
        <begin position="26"/>
        <end position="534"/>
    </location>
</feature>
<keyword evidence="2" id="KW-0472">Membrane</keyword>
<feature type="transmembrane region" description="Helical" evidence="2">
    <location>
        <begin position="438"/>
        <end position="459"/>
    </location>
</feature>
<feature type="transmembrane region" description="Helical" evidence="2">
    <location>
        <begin position="405"/>
        <end position="426"/>
    </location>
</feature>
<dbReference type="RefSeq" id="WP_380048635.1">
    <property type="nucleotide sequence ID" value="NZ_JBHSOH010000007.1"/>
</dbReference>
<dbReference type="Proteomes" id="UP001595979">
    <property type="component" value="Unassembled WGS sequence"/>
</dbReference>
<proteinExistence type="predicted"/>
<keyword evidence="3" id="KW-0732">Signal</keyword>
<protein>
    <submittedName>
        <fullName evidence="4">Uncharacterized protein</fullName>
    </submittedName>
</protein>